<reference evidence="2 3" key="1">
    <citation type="submission" date="2021-05" db="EMBL/GenBank/DDBJ databases">
        <title>Genome Assembly of Synthetic Allotetraploid Brassica napus Reveals Homoeologous Exchanges between Subgenomes.</title>
        <authorList>
            <person name="Davis J.T."/>
        </authorList>
    </citation>
    <scope>NUCLEOTIDE SEQUENCE [LARGE SCALE GENOMIC DNA]</scope>
    <source>
        <strain evidence="3">cv. Da-Ae</strain>
        <tissue evidence="2">Seedling</tissue>
    </source>
</reference>
<evidence type="ECO:0000256" key="1">
    <source>
        <dbReference type="SAM" id="MobiDB-lite"/>
    </source>
</evidence>
<feature type="region of interest" description="Disordered" evidence="1">
    <location>
        <begin position="137"/>
        <end position="157"/>
    </location>
</feature>
<feature type="region of interest" description="Disordered" evidence="1">
    <location>
        <begin position="339"/>
        <end position="375"/>
    </location>
</feature>
<gene>
    <name evidence="2" type="ORF">HID58_063520</name>
</gene>
<keyword evidence="3" id="KW-1185">Reference proteome</keyword>
<proteinExistence type="predicted"/>
<dbReference type="Proteomes" id="UP000824890">
    <property type="component" value="Unassembled WGS sequence"/>
</dbReference>
<comment type="caution">
    <text evidence="2">The sequence shown here is derived from an EMBL/GenBank/DDBJ whole genome shotgun (WGS) entry which is preliminary data.</text>
</comment>
<evidence type="ECO:0000313" key="3">
    <source>
        <dbReference type="Proteomes" id="UP000824890"/>
    </source>
</evidence>
<feature type="compositionally biased region" description="Gly residues" evidence="1">
    <location>
        <begin position="51"/>
        <end position="102"/>
    </location>
</feature>
<feature type="compositionally biased region" description="Acidic residues" evidence="1">
    <location>
        <begin position="347"/>
        <end position="356"/>
    </location>
</feature>
<feature type="compositionally biased region" description="Basic and acidic residues" evidence="1">
    <location>
        <begin position="137"/>
        <end position="148"/>
    </location>
</feature>
<name>A0ABQ8A4I8_BRANA</name>
<accession>A0ABQ8A4I8</accession>
<feature type="region of interest" description="Disordered" evidence="1">
    <location>
        <begin position="51"/>
        <end position="107"/>
    </location>
</feature>
<feature type="compositionally biased region" description="Polar residues" evidence="1">
    <location>
        <begin position="357"/>
        <end position="367"/>
    </location>
</feature>
<sequence>MLKRLLTTSAFSPKGVNWVRSFASGAGKGGFASGAWNVGFSSGAGNGGFASGSASGGDENGGSASGGDGNGGSASGGDGNGGSASGGAGNGGSESENNGGGQRSYRLCPPSLEQKLEDLQKECNQWEDHFRKAKDMFSSQDGDRKEHSGAISHLSQGGNLHLECRSRTSGDIELSRVTKDAMGSVLAWYKQKGVKSDLHRVMEEIEESLFQAAFKMTIRQSTCHWIEQSSYWLERARSLGVKVETGKGTIEVDYGQLDIVFTFAKDAMRSLLNWSVENGGFMSDLIIPEIRRSLIEELGLSVEEAFYYWLGEIFHLGELHSHCKDVKLKTKRANKTFKKNKALITDQEQESEEESLPDNTTSASTDGTDGRDMLS</sequence>
<evidence type="ECO:0000313" key="2">
    <source>
        <dbReference type="EMBL" id="KAH0887424.1"/>
    </source>
</evidence>
<dbReference type="EMBL" id="JAGKQM010000014">
    <property type="protein sequence ID" value="KAH0887424.1"/>
    <property type="molecule type" value="Genomic_DNA"/>
</dbReference>
<organism evidence="2 3">
    <name type="scientific">Brassica napus</name>
    <name type="common">Rape</name>
    <dbReference type="NCBI Taxonomy" id="3708"/>
    <lineage>
        <taxon>Eukaryota</taxon>
        <taxon>Viridiplantae</taxon>
        <taxon>Streptophyta</taxon>
        <taxon>Embryophyta</taxon>
        <taxon>Tracheophyta</taxon>
        <taxon>Spermatophyta</taxon>
        <taxon>Magnoliopsida</taxon>
        <taxon>eudicotyledons</taxon>
        <taxon>Gunneridae</taxon>
        <taxon>Pentapetalae</taxon>
        <taxon>rosids</taxon>
        <taxon>malvids</taxon>
        <taxon>Brassicales</taxon>
        <taxon>Brassicaceae</taxon>
        <taxon>Brassiceae</taxon>
        <taxon>Brassica</taxon>
    </lineage>
</organism>
<protein>
    <submittedName>
        <fullName evidence="2">Uncharacterized protein</fullName>
    </submittedName>
</protein>